<dbReference type="AlphaFoldDB" id="A0A8J4QJ09"/>
<reference evidence="1" key="1">
    <citation type="submission" date="2020-03" db="EMBL/GenBank/DDBJ databases">
        <title>Castanea mollissima Vanexum genome sequencing.</title>
        <authorList>
            <person name="Staton M."/>
        </authorList>
    </citation>
    <scope>NUCLEOTIDE SEQUENCE</scope>
    <source>
        <tissue evidence="1">Leaf</tissue>
    </source>
</reference>
<name>A0A8J4QJ09_9ROSI</name>
<dbReference type="Proteomes" id="UP000737018">
    <property type="component" value="Unassembled WGS sequence"/>
</dbReference>
<evidence type="ECO:0000313" key="2">
    <source>
        <dbReference type="Proteomes" id="UP000737018"/>
    </source>
</evidence>
<evidence type="ECO:0000313" key="1">
    <source>
        <dbReference type="EMBL" id="KAF3945953.1"/>
    </source>
</evidence>
<sequence>MQQKCCTLPAIEPYLRIIRFQGYRRSRRKDNSSQGPYQRHQLHLRYRQRSMSWFRNINRIPFRWAAWIIMHFKTELPYLLGSTNPCPTAVSMEPFSTSVFKVLT</sequence>
<organism evidence="1 2">
    <name type="scientific">Castanea mollissima</name>
    <name type="common">Chinese chestnut</name>
    <dbReference type="NCBI Taxonomy" id="60419"/>
    <lineage>
        <taxon>Eukaryota</taxon>
        <taxon>Viridiplantae</taxon>
        <taxon>Streptophyta</taxon>
        <taxon>Embryophyta</taxon>
        <taxon>Tracheophyta</taxon>
        <taxon>Spermatophyta</taxon>
        <taxon>Magnoliopsida</taxon>
        <taxon>eudicotyledons</taxon>
        <taxon>Gunneridae</taxon>
        <taxon>Pentapetalae</taxon>
        <taxon>rosids</taxon>
        <taxon>fabids</taxon>
        <taxon>Fagales</taxon>
        <taxon>Fagaceae</taxon>
        <taxon>Castanea</taxon>
    </lineage>
</organism>
<protein>
    <submittedName>
        <fullName evidence="1">Uncharacterized protein</fullName>
    </submittedName>
</protein>
<accession>A0A8J4QJ09</accession>
<keyword evidence="2" id="KW-1185">Reference proteome</keyword>
<dbReference type="OrthoDB" id="1595177at2759"/>
<dbReference type="EMBL" id="JRKL02010545">
    <property type="protein sequence ID" value="KAF3945953.1"/>
    <property type="molecule type" value="Genomic_DNA"/>
</dbReference>
<proteinExistence type="predicted"/>
<gene>
    <name evidence="1" type="ORF">CMV_027724</name>
</gene>
<comment type="caution">
    <text evidence="1">The sequence shown here is derived from an EMBL/GenBank/DDBJ whole genome shotgun (WGS) entry which is preliminary data.</text>
</comment>